<dbReference type="SUPFAM" id="SSF50993">
    <property type="entry name" value="Peptidase/esterase 'gauge' domain"/>
    <property type="match status" value="1"/>
</dbReference>
<dbReference type="EMBL" id="JACHYB010000001">
    <property type="protein sequence ID" value="MBB3186427.1"/>
    <property type="molecule type" value="Genomic_DNA"/>
</dbReference>
<evidence type="ECO:0000256" key="7">
    <source>
        <dbReference type="ARBA" id="ARBA00060121"/>
    </source>
</evidence>
<dbReference type="Gene3D" id="3.40.50.1820">
    <property type="entry name" value="alpha/beta hydrolase"/>
    <property type="match status" value="1"/>
</dbReference>
<dbReference type="GO" id="GO:0004252">
    <property type="term" value="F:serine-type endopeptidase activity"/>
    <property type="evidence" value="ECO:0007669"/>
    <property type="project" value="UniProtKB-EC"/>
</dbReference>
<dbReference type="InterPro" id="IPR002471">
    <property type="entry name" value="Pept_S9_AS"/>
</dbReference>
<dbReference type="AlphaFoldDB" id="A0A7W5DP56"/>
<dbReference type="GO" id="GO:0005829">
    <property type="term" value="C:cytosol"/>
    <property type="evidence" value="ECO:0007669"/>
    <property type="project" value="TreeGrafter"/>
</dbReference>
<name>A0A7W5DP56_9PORP</name>
<dbReference type="PANTHER" id="PTHR42881:SF2">
    <property type="entry name" value="PROLYL ENDOPEPTIDASE"/>
    <property type="match status" value="1"/>
</dbReference>
<dbReference type="GO" id="GO:0070012">
    <property type="term" value="F:oligopeptidase activity"/>
    <property type="evidence" value="ECO:0007669"/>
    <property type="project" value="TreeGrafter"/>
</dbReference>
<feature type="domain" description="Peptidase S9 prolyl oligopeptidase catalytic" evidence="9">
    <location>
        <begin position="484"/>
        <end position="696"/>
    </location>
</feature>
<keyword evidence="12" id="KW-1185">Reference proteome</keyword>
<comment type="caution">
    <text evidence="11">The sequence shown here is derived from an EMBL/GenBank/DDBJ whole genome shotgun (WGS) entry which is preliminary data.</text>
</comment>
<evidence type="ECO:0000256" key="6">
    <source>
        <dbReference type="ARBA" id="ARBA00022825"/>
    </source>
</evidence>
<evidence type="ECO:0000259" key="9">
    <source>
        <dbReference type="Pfam" id="PF00326"/>
    </source>
</evidence>
<evidence type="ECO:0000256" key="2">
    <source>
        <dbReference type="ARBA" id="ARBA00005228"/>
    </source>
</evidence>
<evidence type="ECO:0000256" key="8">
    <source>
        <dbReference type="ARBA" id="ARBA00081187"/>
    </source>
</evidence>
<dbReference type="InterPro" id="IPR001375">
    <property type="entry name" value="Peptidase_S9_cat"/>
</dbReference>
<dbReference type="SUPFAM" id="SSF53474">
    <property type="entry name" value="alpha/beta-Hydrolases"/>
    <property type="match status" value="1"/>
</dbReference>
<comment type="similarity">
    <text evidence="2">Belongs to the peptidase S9A family.</text>
</comment>
<reference evidence="11 12" key="1">
    <citation type="submission" date="2020-08" db="EMBL/GenBank/DDBJ databases">
        <title>Genomic Encyclopedia of Type Strains, Phase IV (KMG-IV): sequencing the most valuable type-strain genomes for metagenomic binning, comparative biology and taxonomic classification.</title>
        <authorList>
            <person name="Goeker M."/>
        </authorList>
    </citation>
    <scope>NUCLEOTIDE SEQUENCE [LARGE SCALE GENOMIC DNA]</scope>
    <source>
        <strain evidence="11 12">DSM 27471</strain>
    </source>
</reference>
<evidence type="ECO:0000256" key="4">
    <source>
        <dbReference type="ARBA" id="ARBA00022670"/>
    </source>
</evidence>
<dbReference type="Gene3D" id="2.130.10.120">
    <property type="entry name" value="Prolyl oligopeptidase, N-terminal domain"/>
    <property type="match status" value="1"/>
</dbReference>
<evidence type="ECO:0000256" key="1">
    <source>
        <dbReference type="ARBA" id="ARBA00001070"/>
    </source>
</evidence>
<evidence type="ECO:0000256" key="5">
    <source>
        <dbReference type="ARBA" id="ARBA00022801"/>
    </source>
</evidence>
<keyword evidence="4" id="KW-0645">Protease</keyword>
<sequence length="709" mass="80017">MKHLRSFLFITMCLSTSSFLSSQTIRYPETPKCDTVDDYFGTKVADPYRWLENENSLATSNWIKKQNALTDSYLDTIPFRKAIKKDLTQMWNYPRQSVPVKAGDNYLLFKNNGIQNQSVLYKQDSKTDKETLLLDPNILSKTGTVALNTWAVSNDNRYIAYALATGGSDWTEIRVMTIDGKQLPDVLKWVKFSDIAWYKNGFFYSCYDAPTGNVLTQQNQFQKIYYHQLGTPQSADILIYQDSQHPLRTFSAQTTADEHFIFIYGADASSGNNLIVGNLRKGLHTPLHVFVSGFDHDYAVIDNIGDDLIVKTNAEAPNYQIIKVNTADWKVSTLIPEKTDVLQQATIVDHKLVVLYLHNAYNELLLYQTNGIFDKKISLPGMGTVTSLSGKQKDKVLFYDYTSFTCADNIYKLPIDNMAVPQLIYSTKLPFTTSDFVTDQIFYTSKDGTRVPMFIVHNKNLIRNGENPLLLYGYGGFNISITPTFSASRMLFLKNGGIWVTANIRGGGEFGEKWHQAGILSHKQNVFDDFIAAAEYLIKEKYTSSSKLAIQGASNGGLLIGACMTQRPDLFKVAIPQVGVMDMLRYQKFTIGWSWASDYGTSDNEDQFHYLLKYSPLQNIRPGVAYPATFVTTGDHDDRVVPAHSFKFISTLQADQEGSNPVLIHIEHMAGHGAGKPISKYIDEAADIWTFIFENLHISFKPIHFISTK</sequence>
<keyword evidence="6" id="KW-0720">Serine protease</keyword>
<protein>
    <recommendedName>
        <fullName evidence="3">prolyl oligopeptidase</fullName>
        <ecNumber evidence="3">3.4.21.26</ecNumber>
    </recommendedName>
    <alternativeName>
        <fullName evidence="8">Proline-specific endopeptidase</fullName>
    </alternativeName>
</protein>
<dbReference type="EC" id="3.4.21.26" evidence="3"/>
<gene>
    <name evidence="11" type="ORF">FHX64_000590</name>
</gene>
<feature type="domain" description="Peptidase S9A N-terminal" evidence="10">
    <location>
        <begin position="28"/>
        <end position="417"/>
    </location>
</feature>
<dbReference type="Pfam" id="PF00326">
    <property type="entry name" value="Peptidase_S9"/>
    <property type="match status" value="1"/>
</dbReference>
<dbReference type="Proteomes" id="UP000544222">
    <property type="component" value="Unassembled WGS sequence"/>
</dbReference>
<dbReference type="InterPro" id="IPR029058">
    <property type="entry name" value="AB_hydrolase_fold"/>
</dbReference>
<accession>A0A7W5DP56</accession>
<evidence type="ECO:0000256" key="3">
    <source>
        <dbReference type="ARBA" id="ARBA00011897"/>
    </source>
</evidence>
<dbReference type="InterPro" id="IPR051167">
    <property type="entry name" value="Prolyl_oligopep/macrocyclase"/>
</dbReference>
<dbReference type="PROSITE" id="PS00708">
    <property type="entry name" value="PRO_ENDOPEP_SER"/>
    <property type="match status" value="1"/>
</dbReference>
<dbReference type="PRINTS" id="PR00862">
    <property type="entry name" value="PROLIGOPTASE"/>
</dbReference>
<evidence type="ECO:0000259" key="10">
    <source>
        <dbReference type="Pfam" id="PF02897"/>
    </source>
</evidence>
<dbReference type="GO" id="GO:0006508">
    <property type="term" value="P:proteolysis"/>
    <property type="evidence" value="ECO:0007669"/>
    <property type="project" value="UniProtKB-KW"/>
</dbReference>
<organism evidence="11 12">
    <name type="scientific">Microbacter margulisiae</name>
    <dbReference type="NCBI Taxonomy" id="1350067"/>
    <lineage>
        <taxon>Bacteria</taxon>
        <taxon>Pseudomonadati</taxon>
        <taxon>Bacteroidota</taxon>
        <taxon>Bacteroidia</taxon>
        <taxon>Bacteroidales</taxon>
        <taxon>Porphyromonadaceae</taxon>
        <taxon>Microbacter</taxon>
    </lineage>
</organism>
<proteinExistence type="inferred from homology"/>
<evidence type="ECO:0000313" key="11">
    <source>
        <dbReference type="EMBL" id="MBB3186427.1"/>
    </source>
</evidence>
<evidence type="ECO:0000313" key="12">
    <source>
        <dbReference type="Proteomes" id="UP000544222"/>
    </source>
</evidence>
<keyword evidence="5 11" id="KW-0378">Hydrolase</keyword>
<comment type="function">
    <text evidence="7">Cleaves peptide bonds on the C-terminal side of prolyl residues within peptides that are up to approximately 30 amino acids long. Has an absolute requirement for an X-Pro bond in the trans configuration immediately preceding the Pro-Y scissible bond.</text>
</comment>
<dbReference type="FunFam" id="3.40.50.1820:FF:000005">
    <property type="entry name" value="Prolyl endopeptidase"/>
    <property type="match status" value="1"/>
</dbReference>
<comment type="catalytic activity">
    <reaction evidence="1">
        <text>Hydrolysis of Pro-|-Xaa &gt;&gt; Ala-|-Xaa in oligopeptides.</text>
        <dbReference type="EC" id="3.4.21.26"/>
    </reaction>
</comment>
<dbReference type="RefSeq" id="WP_183412323.1">
    <property type="nucleotide sequence ID" value="NZ_JACHYB010000001.1"/>
</dbReference>
<dbReference type="InterPro" id="IPR002470">
    <property type="entry name" value="Peptidase_S9A"/>
</dbReference>
<dbReference type="InterPro" id="IPR023302">
    <property type="entry name" value="Pept_S9A_N"/>
</dbReference>
<dbReference type="PANTHER" id="PTHR42881">
    <property type="entry name" value="PROLYL ENDOPEPTIDASE"/>
    <property type="match status" value="1"/>
</dbReference>
<dbReference type="Pfam" id="PF02897">
    <property type="entry name" value="Peptidase_S9_N"/>
    <property type="match status" value="1"/>
</dbReference>